<dbReference type="EMBL" id="JPSL02000035">
    <property type="protein sequence ID" value="KGQ22715.1"/>
    <property type="molecule type" value="Genomic_DNA"/>
</dbReference>
<sequence length="172" mass="19639">MVHLVFLTLVLLGAALAQTPYGVEGVARYRGFYPLGSWEGKNPTPRGQVVWDGERASGEVCLEQKAWDSGNRERDEKSWKILGYPDFPRACLYPQRAYAQGDRFVVEGELAMAGKRLPVRLEGRLEPTPEGFRFVGGFTTRFSDWGLERPRFLFLEVADRVEVFLEALLRRR</sequence>
<feature type="signal peptide" evidence="1">
    <location>
        <begin position="1"/>
        <end position="17"/>
    </location>
</feature>
<evidence type="ECO:0000259" key="2">
    <source>
        <dbReference type="Pfam" id="PF04264"/>
    </source>
</evidence>
<dbReference type="SUPFAM" id="SSF101874">
    <property type="entry name" value="YceI-like"/>
    <property type="match status" value="1"/>
</dbReference>
<keyword evidence="4" id="KW-1185">Reference proteome</keyword>
<dbReference type="AlphaFoldDB" id="A0A0A2WWS2"/>
<evidence type="ECO:0000313" key="4">
    <source>
        <dbReference type="Proteomes" id="UP000030364"/>
    </source>
</evidence>
<dbReference type="STRING" id="276.THFILI_01420"/>
<evidence type="ECO:0000256" key="1">
    <source>
        <dbReference type="SAM" id="SignalP"/>
    </source>
</evidence>
<name>A0A0A2WWS2_THEFI</name>
<feature type="chain" id="PRO_5001996924" description="Lipid/polyisoprenoid-binding YceI-like domain-containing protein" evidence="1">
    <location>
        <begin position="18"/>
        <end position="172"/>
    </location>
</feature>
<organism evidence="3 4">
    <name type="scientific">Thermus filiformis</name>
    <dbReference type="NCBI Taxonomy" id="276"/>
    <lineage>
        <taxon>Bacteria</taxon>
        <taxon>Thermotogati</taxon>
        <taxon>Deinococcota</taxon>
        <taxon>Deinococci</taxon>
        <taxon>Thermales</taxon>
        <taxon>Thermaceae</taxon>
        <taxon>Thermus</taxon>
    </lineage>
</organism>
<dbReference type="InterPro" id="IPR036761">
    <property type="entry name" value="TTHA0802/YceI-like_sf"/>
</dbReference>
<proteinExistence type="predicted"/>
<dbReference type="Gene3D" id="2.40.128.110">
    <property type="entry name" value="Lipid/polyisoprenoid-binding, YceI-like"/>
    <property type="match status" value="1"/>
</dbReference>
<feature type="domain" description="Lipid/polyisoprenoid-binding YceI-like" evidence="2">
    <location>
        <begin position="37"/>
        <end position="166"/>
    </location>
</feature>
<protein>
    <recommendedName>
        <fullName evidence="2">Lipid/polyisoprenoid-binding YceI-like domain-containing protein</fullName>
    </recommendedName>
</protein>
<keyword evidence="1" id="KW-0732">Signal</keyword>
<dbReference type="OrthoDB" id="32103at2"/>
<reference evidence="3 4" key="1">
    <citation type="journal article" date="2015" name="Genome Announc.">
        <title>Draft Genome Sequence of the Thermophile Thermus filiformis ATCC 43280, Producer of Carotenoid-(Di)glucoside-Branched Fatty Acid (Di)esters and Source of Hyperthermostable Enzymes of Biotechnological Interest.</title>
        <authorList>
            <person name="Mandelli F."/>
            <person name="Oliveira Ramires B."/>
            <person name="Couger M.B."/>
            <person name="Paixao D.A."/>
            <person name="Camilo C.M."/>
            <person name="Polikarpov I."/>
            <person name="Prade R."/>
            <person name="Riano-Pachon D.M."/>
            <person name="Squina F.M."/>
        </authorList>
    </citation>
    <scope>NUCLEOTIDE SEQUENCE [LARGE SCALE GENOMIC DNA]</scope>
    <source>
        <strain evidence="3 4">ATCC 43280</strain>
    </source>
</reference>
<dbReference type="PATRIC" id="fig|276.5.peg.451"/>
<gene>
    <name evidence="3" type="ORF">THFILI_01420</name>
</gene>
<dbReference type="Proteomes" id="UP000030364">
    <property type="component" value="Unassembled WGS sequence"/>
</dbReference>
<evidence type="ECO:0000313" key="3">
    <source>
        <dbReference type="EMBL" id="KGQ22715.1"/>
    </source>
</evidence>
<accession>A0A0A2WWS2</accession>
<comment type="caution">
    <text evidence="3">The sequence shown here is derived from an EMBL/GenBank/DDBJ whole genome shotgun (WGS) entry which is preliminary data.</text>
</comment>
<dbReference type="InterPro" id="IPR007372">
    <property type="entry name" value="Lipid/polyisoprenoid-bd_YceI"/>
</dbReference>
<dbReference type="Pfam" id="PF04264">
    <property type="entry name" value="YceI"/>
    <property type="match status" value="1"/>
</dbReference>